<name>A0A8C4PIF7_EQUAS</name>
<organism evidence="7 8">
    <name type="scientific">Equus asinus</name>
    <name type="common">Donkey</name>
    <name type="synonym">Equus africanus asinus</name>
    <dbReference type="NCBI Taxonomy" id="9793"/>
    <lineage>
        <taxon>Eukaryota</taxon>
        <taxon>Metazoa</taxon>
        <taxon>Chordata</taxon>
        <taxon>Craniata</taxon>
        <taxon>Vertebrata</taxon>
        <taxon>Euteleostomi</taxon>
        <taxon>Mammalia</taxon>
        <taxon>Eutheria</taxon>
        <taxon>Laurasiatheria</taxon>
        <taxon>Perissodactyla</taxon>
        <taxon>Equidae</taxon>
        <taxon>Equus</taxon>
    </lineage>
</organism>
<dbReference type="Pfam" id="PF00704">
    <property type="entry name" value="Glyco_hydro_18"/>
    <property type="match status" value="1"/>
</dbReference>
<dbReference type="SUPFAM" id="SSF51445">
    <property type="entry name" value="(Trans)glycosidases"/>
    <property type="match status" value="1"/>
</dbReference>
<dbReference type="PROSITE" id="PS51910">
    <property type="entry name" value="GH18_2"/>
    <property type="match status" value="1"/>
</dbReference>
<dbReference type="Proteomes" id="UP000694387">
    <property type="component" value="Chromosome 16"/>
</dbReference>
<evidence type="ECO:0000313" key="7">
    <source>
        <dbReference type="Ensembl" id="ENSEASP00005007432.2"/>
    </source>
</evidence>
<reference evidence="7" key="2">
    <citation type="submission" date="2025-08" db="UniProtKB">
        <authorList>
            <consortium name="Ensembl"/>
        </authorList>
    </citation>
    <scope>IDENTIFICATION</scope>
</reference>
<dbReference type="PANTHER" id="PTHR11177">
    <property type="entry name" value="CHITINASE"/>
    <property type="match status" value="1"/>
</dbReference>
<dbReference type="SMART" id="SM00636">
    <property type="entry name" value="Glyco_18"/>
    <property type="match status" value="1"/>
</dbReference>
<protein>
    <recommendedName>
        <fullName evidence="6">GH18 domain-containing protein</fullName>
    </recommendedName>
</protein>
<dbReference type="GO" id="GO:0004568">
    <property type="term" value="F:chitinase activity"/>
    <property type="evidence" value="ECO:0007669"/>
    <property type="project" value="UniProtKB-ARBA"/>
</dbReference>
<evidence type="ECO:0000259" key="6">
    <source>
        <dbReference type="PROSITE" id="PS51910"/>
    </source>
</evidence>
<dbReference type="InterPro" id="IPR011583">
    <property type="entry name" value="Chitinase_II/V-like_cat"/>
</dbReference>
<dbReference type="InterPro" id="IPR001223">
    <property type="entry name" value="Glyco_hydro18_cat"/>
</dbReference>
<feature type="signal peptide" evidence="5">
    <location>
        <begin position="1"/>
        <end position="21"/>
    </location>
</feature>
<sequence length="431" mass="47362">FMLSFFPSNILTFFLIPRFSAYELVCYFTNWAQYRAEPGKFFPRDVDPCLCTHLMCTFATMNDNKILPANGMILASCILSSDNGDLVNLLAIGDWNFGTQKFTTMVSMATNCKIFICSVIDFLSQHGFDGIDLDIEHPGSQGSPPEEKQQFTISIKEMLEAFEEEAKETAYARLLLTAAYQLEKGPLMLLDFINMMTYDFHGVWDTCTGHNTHLHVGSKGQGDMRYFNCEYARKYWRDSGVPVEKLIMRFHSYGRTFWLSTSDTSVCAPVSGAGSSGPYTRMTGFWAYYKITDLAKSGSHPTCFSLPNIVDFLKENKFGRAMKVWAIGLDDFSGSSAMRANTHSFAGFCTNVGRGSGSDGGGGGDGGSGGEGGSDGGSGGDGDFCTGKADGIYSDPEDTTKFYQSVAVSTFHFHGVQGLVFDQTCKCCNWP</sequence>
<feature type="chain" id="PRO_5040511361" description="GH18 domain-containing protein" evidence="5">
    <location>
        <begin position="22"/>
        <end position="431"/>
    </location>
</feature>
<dbReference type="InterPro" id="IPR017853">
    <property type="entry name" value="GH"/>
</dbReference>
<dbReference type="PROSITE" id="PS01095">
    <property type="entry name" value="GH18_1"/>
    <property type="match status" value="1"/>
</dbReference>
<accession>A0A8C4PIF7</accession>
<proteinExistence type="inferred from homology"/>
<evidence type="ECO:0000256" key="2">
    <source>
        <dbReference type="ARBA" id="ARBA00023295"/>
    </source>
</evidence>
<feature type="region of interest" description="Disordered" evidence="4">
    <location>
        <begin position="359"/>
        <end position="380"/>
    </location>
</feature>
<dbReference type="PANTHER" id="PTHR11177:SF388">
    <property type="entry name" value="CHITINASE"/>
    <property type="match status" value="1"/>
</dbReference>
<evidence type="ECO:0000256" key="1">
    <source>
        <dbReference type="ARBA" id="ARBA00022801"/>
    </source>
</evidence>
<dbReference type="InterPro" id="IPR001579">
    <property type="entry name" value="Glyco_hydro_18_chit_AS"/>
</dbReference>
<dbReference type="SUPFAM" id="SSF54556">
    <property type="entry name" value="Chitinase insertion domain"/>
    <property type="match status" value="1"/>
</dbReference>
<dbReference type="GO" id="GO:0005576">
    <property type="term" value="C:extracellular region"/>
    <property type="evidence" value="ECO:0007669"/>
    <property type="project" value="TreeGrafter"/>
</dbReference>
<reference evidence="7 8" key="1">
    <citation type="journal article" date="2020" name="Nat. Commun.">
        <title>Donkey genomes provide new insights into domestication and selection for coat color.</title>
        <authorList>
            <person name="Wang"/>
            <person name="C."/>
            <person name="Li"/>
            <person name="H."/>
            <person name="Guo"/>
            <person name="Y."/>
            <person name="Huang"/>
            <person name="J."/>
            <person name="Sun"/>
            <person name="Y."/>
            <person name="Min"/>
            <person name="J."/>
            <person name="Wang"/>
            <person name="J."/>
            <person name="Fang"/>
            <person name="X."/>
            <person name="Zhao"/>
            <person name="Z."/>
            <person name="Wang"/>
            <person name="S."/>
            <person name="Zhang"/>
            <person name="Y."/>
            <person name="Liu"/>
            <person name="Q."/>
            <person name="Jiang"/>
            <person name="Q."/>
            <person name="Wang"/>
            <person name="X."/>
            <person name="Guo"/>
            <person name="Y."/>
            <person name="Yang"/>
            <person name="C."/>
            <person name="Wang"/>
            <person name="Y."/>
            <person name="Tian"/>
            <person name="F."/>
            <person name="Zhuang"/>
            <person name="G."/>
            <person name="Fan"/>
            <person name="Y."/>
            <person name="Gao"/>
            <person name="Q."/>
            <person name="Li"/>
            <person name="Y."/>
            <person name="Ju"/>
            <person name="Z."/>
            <person name="Li"/>
            <person name="J."/>
            <person name="Li"/>
            <person name="R."/>
            <person name="Hou"/>
            <person name="M."/>
            <person name="Yang"/>
            <person name="G."/>
            <person name="Liu"/>
            <person name="G."/>
            <person name="Liu"/>
            <person name="W."/>
            <person name="Guo"/>
            <person name="J."/>
            <person name="Pan"/>
            <person name="S."/>
            <person name="Fan"/>
            <person name="G."/>
            <person name="Zhang"/>
            <person name="W."/>
            <person name="Zhang"/>
            <person name="R."/>
            <person name="Yu"/>
            <person name="J."/>
            <person name="Zhang"/>
            <person name="X."/>
            <person name="Yin"/>
            <person name="Q."/>
            <person name="Ji"/>
            <person name="C."/>
            <person name="Jin"/>
            <person name="Y."/>
            <person name="Yue"/>
            <person name="G."/>
            <person name="Liu"/>
            <person name="M."/>
            <person name="Xu"/>
            <person name="J."/>
            <person name="Liu"/>
            <person name="S."/>
            <person name="Jordana"/>
            <person name="J."/>
            <person name="Noce"/>
            <person name="A."/>
            <person name="Amills"/>
            <person name="M."/>
            <person name="Wu"/>
            <person name="D.D."/>
            <person name="Li"/>
            <person name="S."/>
            <person name="Zhou"/>
            <person name="X. and Zhong"/>
            <person name="J."/>
        </authorList>
    </citation>
    <scope>NUCLEOTIDE SEQUENCE [LARGE SCALE GENOMIC DNA]</scope>
</reference>
<dbReference type="GO" id="GO:0006032">
    <property type="term" value="P:chitin catabolic process"/>
    <property type="evidence" value="ECO:0007669"/>
    <property type="project" value="UniProtKB-ARBA"/>
</dbReference>
<feature type="domain" description="GH18" evidence="6">
    <location>
        <begin position="22"/>
        <end position="348"/>
    </location>
</feature>
<dbReference type="GO" id="GO:0005975">
    <property type="term" value="P:carbohydrate metabolic process"/>
    <property type="evidence" value="ECO:0007669"/>
    <property type="project" value="InterPro"/>
</dbReference>
<keyword evidence="2" id="KW-0326">Glycosidase</keyword>
<dbReference type="Ensembl" id="ENSEAST00005008110.2">
    <property type="protein sequence ID" value="ENSEASP00005007432.2"/>
    <property type="gene ID" value="ENSEASG00005005431.2"/>
</dbReference>
<dbReference type="Gene3D" id="3.20.20.80">
    <property type="entry name" value="Glycosidases"/>
    <property type="match status" value="2"/>
</dbReference>
<dbReference type="GeneTree" id="ENSGT00940000162989"/>
<evidence type="ECO:0000313" key="8">
    <source>
        <dbReference type="Proteomes" id="UP000694387"/>
    </source>
</evidence>
<comment type="similarity">
    <text evidence="3">Belongs to the glycosyl hydrolase 18 family.</text>
</comment>
<keyword evidence="8" id="KW-1185">Reference proteome</keyword>
<dbReference type="GO" id="GO:0008061">
    <property type="term" value="F:chitin binding"/>
    <property type="evidence" value="ECO:0007669"/>
    <property type="project" value="InterPro"/>
</dbReference>
<dbReference type="InterPro" id="IPR050314">
    <property type="entry name" value="Glycosyl_Hydrlase_18"/>
</dbReference>
<reference evidence="7" key="3">
    <citation type="submission" date="2025-09" db="UniProtKB">
        <authorList>
            <consortium name="Ensembl"/>
        </authorList>
    </citation>
    <scope>IDENTIFICATION</scope>
</reference>
<evidence type="ECO:0000256" key="4">
    <source>
        <dbReference type="SAM" id="MobiDB-lite"/>
    </source>
</evidence>
<dbReference type="AlphaFoldDB" id="A0A8C4PIF7"/>
<evidence type="ECO:0000256" key="3">
    <source>
        <dbReference type="RuleBase" id="RU004453"/>
    </source>
</evidence>
<dbReference type="InterPro" id="IPR029070">
    <property type="entry name" value="Chitinase_insertion_sf"/>
</dbReference>
<keyword evidence="1" id="KW-0378">Hydrolase</keyword>
<keyword evidence="5" id="KW-0732">Signal</keyword>
<evidence type="ECO:0000256" key="5">
    <source>
        <dbReference type="SAM" id="SignalP"/>
    </source>
</evidence>